<feature type="transmembrane region" description="Helical" evidence="1">
    <location>
        <begin position="50"/>
        <end position="72"/>
    </location>
</feature>
<keyword evidence="3" id="KW-1185">Reference proteome</keyword>
<protein>
    <submittedName>
        <fullName evidence="2">Putative sulfate transporter</fullName>
    </submittedName>
</protein>
<feature type="transmembrane region" description="Helical" evidence="1">
    <location>
        <begin position="133"/>
        <end position="155"/>
    </location>
</feature>
<dbReference type="OrthoDB" id="5402974at2759"/>
<dbReference type="EMBL" id="ML119773">
    <property type="protein sequence ID" value="RPA75034.1"/>
    <property type="molecule type" value="Genomic_DNA"/>
</dbReference>
<evidence type="ECO:0000313" key="3">
    <source>
        <dbReference type="Proteomes" id="UP000275078"/>
    </source>
</evidence>
<gene>
    <name evidence="2" type="ORF">BJ508DRAFT_214861</name>
</gene>
<feature type="transmembrane region" description="Helical" evidence="1">
    <location>
        <begin position="92"/>
        <end position="112"/>
    </location>
</feature>
<feature type="transmembrane region" description="Helical" evidence="1">
    <location>
        <begin position="161"/>
        <end position="187"/>
    </location>
</feature>
<dbReference type="PANTHER" id="PTHR31970">
    <property type="match status" value="1"/>
</dbReference>
<dbReference type="GO" id="GO:0015098">
    <property type="term" value="F:molybdate ion transmembrane transporter activity"/>
    <property type="evidence" value="ECO:0007669"/>
    <property type="project" value="InterPro"/>
</dbReference>
<dbReference type="Proteomes" id="UP000275078">
    <property type="component" value="Unassembled WGS sequence"/>
</dbReference>
<feature type="transmembrane region" description="Helical" evidence="1">
    <location>
        <begin position="300"/>
        <end position="322"/>
    </location>
</feature>
<dbReference type="PANTHER" id="PTHR31970:SF9">
    <property type="entry name" value="MOLYBDATE TRANSPORTER 2"/>
    <property type="match status" value="1"/>
</dbReference>
<keyword evidence="1" id="KW-0472">Membrane</keyword>
<feature type="transmembrane region" description="Helical" evidence="1">
    <location>
        <begin position="370"/>
        <end position="400"/>
    </location>
</feature>
<dbReference type="AlphaFoldDB" id="A0A3N4HZE0"/>
<evidence type="ECO:0000313" key="2">
    <source>
        <dbReference type="EMBL" id="RPA75034.1"/>
    </source>
</evidence>
<evidence type="ECO:0000256" key="1">
    <source>
        <dbReference type="SAM" id="Phobius"/>
    </source>
</evidence>
<dbReference type="InterPro" id="IPR031563">
    <property type="entry name" value="MOT1/MOT2"/>
</dbReference>
<proteinExistence type="predicted"/>
<keyword evidence="1" id="KW-1133">Transmembrane helix</keyword>
<accession>A0A3N4HZE0</accession>
<name>A0A3N4HZE0_ASCIM</name>
<keyword evidence="1" id="KW-0812">Transmembrane</keyword>
<organism evidence="2 3">
    <name type="scientific">Ascobolus immersus RN42</name>
    <dbReference type="NCBI Taxonomy" id="1160509"/>
    <lineage>
        <taxon>Eukaryota</taxon>
        <taxon>Fungi</taxon>
        <taxon>Dikarya</taxon>
        <taxon>Ascomycota</taxon>
        <taxon>Pezizomycotina</taxon>
        <taxon>Pezizomycetes</taxon>
        <taxon>Pezizales</taxon>
        <taxon>Ascobolaceae</taxon>
        <taxon>Ascobolus</taxon>
    </lineage>
</organism>
<sequence>MRELWDRRVEAFHHNIEVFRKSPVSELAGGLGDLGTLLPLMTAMAAKGSISLTATLIFTGLANIFTGAWFGIPVVVQPMKAIASVALARPLSLAETMAAGLTVAAVIFFLTITRLLEQFSRLVPVPIVKGIQLGAGISLVFTAINLVGPITWMTPSWADNLFWVTGLFFTLCATSKLARFPLALFLFASGMIYAGKKIVKGPIWGIYHPEFYFPSFSEWKTGAVAAGLGQVPLTVLNSIIATQHLSAELLPSRFTPSISELGFSVALSNVGSFFGAMPICHGSGGLAAQHRFGARSGASVMLFGLIKLILGLFLGDTLISLLNRFPHSFLGIMALASGIELSLAAETLNSTASDILGRARLSQEEKRDRWVTMLVTAGIMLGYRNVLYGAFAGIVCTYGLKIGNKMDEWWRRFCRERLHVSSGERRPLLAGIL</sequence>
<dbReference type="Pfam" id="PF16983">
    <property type="entry name" value="MFS_MOT1"/>
    <property type="match status" value="2"/>
</dbReference>
<dbReference type="STRING" id="1160509.A0A3N4HZE0"/>
<reference evidence="2 3" key="1">
    <citation type="journal article" date="2018" name="Nat. Ecol. Evol.">
        <title>Pezizomycetes genomes reveal the molecular basis of ectomycorrhizal truffle lifestyle.</title>
        <authorList>
            <person name="Murat C."/>
            <person name="Payen T."/>
            <person name="Noel B."/>
            <person name="Kuo A."/>
            <person name="Morin E."/>
            <person name="Chen J."/>
            <person name="Kohler A."/>
            <person name="Krizsan K."/>
            <person name="Balestrini R."/>
            <person name="Da Silva C."/>
            <person name="Montanini B."/>
            <person name="Hainaut M."/>
            <person name="Levati E."/>
            <person name="Barry K.W."/>
            <person name="Belfiori B."/>
            <person name="Cichocki N."/>
            <person name="Clum A."/>
            <person name="Dockter R.B."/>
            <person name="Fauchery L."/>
            <person name="Guy J."/>
            <person name="Iotti M."/>
            <person name="Le Tacon F."/>
            <person name="Lindquist E.A."/>
            <person name="Lipzen A."/>
            <person name="Malagnac F."/>
            <person name="Mello A."/>
            <person name="Molinier V."/>
            <person name="Miyauchi S."/>
            <person name="Poulain J."/>
            <person name="Riccioni C."/>
            <person name="Rubini A."/>
            <person name="Sitrit Y."/>
            <person name="Splivallo R."/>
            <person name="Traeger S."/>
            <person name="Wang M."/>
            <person name="Zifcakova L."/>
            <person name="Wipf D."/>
            <person name="Zambonelli A."/>
            <person name="Paolocci F."/>
            <person name="Nowrousian M."/>
            <person name="Ottonello S."/>
            <person name="Baldrian P."/>
            <person name="Spatafora J.W."/>
            <person name="Henrissat B."/>
            <person name="Nagy L.G."/>
            <person name="Aury J.M."/>
            <person name="Wincker P."/>
            <person name="Grigoriev I.V."/>
            <person name="Bonfante P."/>
            <person name="Martin F.M."/>
        </authorList>
    </citation>
    <scope>NUCLEOTIDE SEQUENCE [LARGE SCALE GENOMIC DNA]</scope>
    <source>
        <strain evidence="2 3">RN42</strain>
    </source>
</reference>